<evidence type="ECO:0000256" key="4">
    <source>
        <dbReference type="ARBA" id="ARBA00023136"/>
    </source>
</evidence>
<keyword evidence="4 5" id="KW-0472">Membrane</keyword>
<dbReference type="InterPro" id="IPR006977">
    <property type="entry name" value="Yip1_dom"/>
</dbReference>
<comment type="subcellular location">
    <subcellularLocation>
        <location evidence="1">Membrane</location>
        <topology evidence="1">Multi-pass membrane protein</topology>
    </subcellularLocation>
</comment>
<dbReference type="Proteomes" id="UP000297597">
    <property type="component" value="Unassembled WGS sequence"/>
</dbReference>
<keyword evidence="8" id="KW-1185">Reference proteome</keyword>
<feature type="transmembrane region" description="Helical" evidence="5">
    <location>
        <begin position="219"/>
        <end position="240"/>
    </location>
</feature>
<gene>
    <name evidence="7" type="ORF">Pmgp_02828</name>
</gene>
<evidence type="ECO:0000256" key="3">
    <source>
        <dbReference type="ARBA" id="ARBA00022989"/>
    </source>
</evidence>
<proteinExistence type="predicted"/>
<evidence type="ECO:0000313" key="8">
    <source>
        <dbReference type="Proteomes" id="UP000297597"/>
    </source>
</evidence>
<evidence type="ECO:0000256" key="5">
    <source>
        <dbReference type="SAM" id="Phobius"/>
    </source>
</evidence>
<evidence type="ECO:0000313" key="7">
    <source>
        <dbReference type="EMBL" id="TEB09827.1"/>
    </source>
</evidence>
<feature type="transmembrane region" description="Helical" evidence="5">
    <location>
        <begin position="97"/>
        <end position="121"/>
    </location>
</feature>
<dbReference type="GO" id="GO:0016020">
    <property type="term" value="C:membrane"/>
    <property type="evidence" value="ECO:0007669"/>
    <property type="project" value="UniProtKB-SubCell"/>
</dbReference>
<accession>A0A4Y7RNF5</accession>
<evidence type="ECO:0000256" key="2">
    <source>
        <dbReference type="ARBA" id="ARBA00022692"/>
    </source>
</evidence>
<organism evidence="7 8">
    <name type="scientific">Pelotomaculum propionicicum</name>
    <dbReference type="NCBI Taxonomy" id="258475"/>
    <lineage>
        <taxon>Bacteria</taxon>
        <taxon>Bacillati</taxon>
        <taxon>Bacillota</taxon>
        <taxon>Clostridia</taxon>
        <taxon>Eubacteriales</taxon>
        <taxon>Desulfotomaculaceae</taxon>
        <taxon>Pelotomaculum</taxon>
    </lineage>
</organism>
<evidence type="ECO:0000256" key="1">
    <source>
        <dbReference type="ARBA" id="ARBA00004141"/>
    </source>
</evidence>
<sequence length="246" mass="26419">MEMQNSENPVPQPEAKSYAMGLWQRISGVLWGGPKIAFENIVALPNTSGIVILLLVLNLALVIPILPKIKEYTIWTIQNTPGAVDLPAAAVNMAATWAAAVSLAGSVAGPLLMWLVIAGLLKLFNTFSGEKAPFNCLFAVTAYSYLPVMLAGLIRTALIMTTPAQNFARVSTSLALLLPGDKIDRLYLILSQVDPFFIWSLALLVIGGSVAMKTAYKNTAMFIGVLWIVYVLALGFLTPINKIGGL</sequence>
<feature type="transmembrane region" description="Helical" evidence="5">
    <location>
        <begin position="41"/>
        <end position="66"/>
    </location>
</feature>
<name>A0A4Y7RNF5_9FIRM</name>
<dbReference type="Pfam" id="PF04893">
    <property type="entry name" value="Yip1"/>
    <property type="match status" value="1"/>
</dbReference>
<reference evidence="7 8" key="1">
    <citation type="journal article" date="2018" name="Environ. Microbiol.">
        <title>Novel energy conservation strategies and behaviour of Pelotomaculum schinkii driving syntrophic propionate catabolism.</title>
        <authorList>
            <person name="Hidalgo-Ahumada C.A.P."/>
            <person name="Nobu M.K."/>
            <person name="Narihiro T."/>
            <person name="Tamaki H."/>
            <person name="Liu W.T."/>
            <person name="Kamagata Y."/>
            <person name="Stams A.J.M."/>
            <person name="Imachi H."/>
            <person name="Sousa D.Z."/>
        </authorList>
    </citation>
    <scope>NUCLEOTIDE SEQUENCE [LARGE SCALE GENOMIC DNA]</scope>
    <source>
        <strain evidence="7 8">MGP</strain>
    </source>
</reference>
<evidence type="ECO:0000259" key="6">
    <source>
        <dbReference type="Pfam" id="PF04893"/>
    </source>
</evidence>
<keyword evidence="2 5" id="KW-0812">Transmembrane</keyword>
<comment type="caution">
    <text evidence="7">The sequence shown here is derived from an EMBL/GenBank/DDBJ whole genome shotgun (WGS) entry which is preliminary data.</text>
</comment>
<keyword evidence="3 5" id="KW-1133">Transmembrane helix</keyword>
<dbReference type="EMBL" id="QFFZ01000037">
    <property type="protein sequence ID" value="TEB09827.1"/>
    <property type="molecule type" value="Genomic_DNA"/>
</dbReference>
<feature type="domain" description="Yip1" evidence="6">
    <location>
        <begin position="34"/>
        <end position="236"/>
    </location>
</feature>
<feature type="transmembrane region" description="Helical" evidence="5">
    <location>
        <begin position="133"/>
        <end position="154"/>
    </location>
</feature>
<dbReference type="AlphaFoldDB" id="A0A4Y7RNF5"/>
<protein>
    <recommendedName>
        <fullName evidence="6">Yip1 domain-containing protein</fullName>
    </recommendedName>
</protein>
<dbReference type="RefSeq" id="WP_192902937.1">
    <property type="nucleotide sequence ID" value="NZ_QFFZ01000037.1"/>
</dbReference>
<feature type="transmembrane region" description="Helical" evidence="5">
    <location>
        <begin position="186"/>
        <end position="207"/>
    </location>
</feature>